<dbReference type="CDD" id="cd13316">
    <property type="entry name" value="PH_Boi"/>
    <property type="match status" value="1"/>
</dbReference>
<feature type="compositionally biased region" description="Polar residues" evidence="5">
    <location>
        <begin position="98"/>
        <end position="108"/>
    </location>
</feature>
<feature type="compositionally biased region" description="Polar residues" evidence="5">
    <location>
        <begin position="779"/>
        <end position="791"/>
    </location>
</feature>
<evidence type="ECO:0000259" key="7">
    <source>
        <dbReference type="PROSITE" id="PS50003"/>
    </source>
</evidence>
<dbReference type="PROSITE" id="PS50002">
    <property type="entry name" value="SH3"/>
    <property type="match status" value="1"/>
</dbReference>
<feature type="compositionally biased region" description="Basic and acidic residues" evidence="5">
    <location>
        <begin position="574"/>
        <end position="584"/>
    </location>
</feature>
<dbReference type="GO" id="GO:0042147">
    <property type="term" value="P:retrograde transport, endosome to Golgi"/>
    <property type="evidence" value="ECO:0007669"/>
    <property type="project" value="TreeGrafter"/>
</dbReference>
<keyword evidence="2" id="KW-0597">Phosphoprotein</keyword>
<dbReference type="Pfam" id="PF00169">
    <property type="entry name" value="PH"/>
    <property type="match status" value="1"/>
</dbReference>
<feature type="compositionally biased region" description="Basic and acidic residues" evidence="5">
    <location>
        <begin position="153"/>
        <end position="163"/>
    </location>
</feature>
<evidence type="ECO:0008006" key="12">
    <source>
        <dbReference type="Google" id="ProtNLM"/>
    </source>
</evidence>
<dbReference type="GO" id="GO:0005802">
    <property type="term" value="C:trans-Golgi network"/>
    <property type="evidence" value="ECO:0007669"/>
    <property type="project" value="TreeGrafter"/>
</dbReference>
<dbReference type="Gene3D" id="1.10.150.50">
    <property type="entry name" value="Transcription Factor, Ets-1"/>
    <property type="match status" value="1"/>
</dbReference>
<dbReference type="InterPro" id="IPR001849">
    <property type="entry name" value="PH_domain"/>
</dbReference>
<feature type="region of interest" description="Disordered" evidence="5">
    <location>
        <begin position="976"/>
        <end position="1082"/>
    </location>
</feature>
<feature type="region of interest" description="Disordered" evidence="5">
    <location>
        <begin position="56"/>
        <end position="251"/>
    </location>
</feature>
<keyword evidence="3" id="KW-0344">Guanine-nucleotide releasing factor</keyword>
<feature type="region of interest" description="Disordered" evidence="5">
    <location>
        <begin position="486"/>
        <end position="826"/>
    </location>
</feature>
<dbReference type="STRING" id="5364.A0A5C3MZL6"/>
<evidence type="ECO:0000256" key="4">
    <source>
        <dbReference type="PROSITE-ProRule" id="PRU00192"/>
    </source>
</evidence>
<feature type="domain" description="SAM" evidence="9">
    <location>
        <begin position="419"/>
        <end position="484"/>
    </location>
</feature>
<reference evidence="10 11" key="1">
    <citation type="journal article" date="2019" name="Nat. Ecol. Evol.">
        <title>Megaphylogeny resolves global patterns of mushroom evolution.</title>
        <authorList>
            <person name="Varga T."/>
            <person name="Krizsan K."/>
            <person name="Foldi C."/>
            <person name="Dima B."/>
            <person name="Sanchez-Garcia M."/>
            <person name="Sanchez-Ramirez S."/>
            <person name="Szollosi G.J."/>
            <person name="Szarkandi J.G."/>
            <person name="Papp V."/>
            <person name="Albert L."/>
            <person name="Andreopoulos W."/>
            <person name="Angelini C."/>
            <person name="Antonin V."/>
            <person name="Barry K.W."/>
            <person name="Bougher N.L."/>
            <person name="Buchanan P."/>
            <person name="Buyck B."/>
            <person name="Bense V."/>
            <person name="Catcheside P."/>
            <person name="Chovatia M."/>
            <person name="Cooper J."/>
            <person name="Damon W."/>
            <person name="Desjardin D."/>
            <person name="Finy P."/>
            <person name="Geml J."/>
            <person name="Haridas S."/>
            <person name="Hughes K."/>
            <person name="Justo A."/>
            <person name="Karasinski D."/>
            <person name="Kautmanova I."/>
            <person name="Kiss B."/>
            <person name="Kocsube S."/>
            <person name="Kotiranta H."/>
            <person name="LaButti K.M."/>
            <person name="Lechner B.E."/>
            <person name="Liimatainen K."/>
            <person name="Lipzen A."/>
            <person name="Lukacs Z."/>
            <person name="Mihaltcheva S."/>
            <person name="Morgado L.N."/>
            <person name="Niskanen T."/>
            <person name="Noordeloos M.E."/>
            <person name="Ohm R.A."/>
            <person name="Ortiz-Santana B."/>
            <person name="Ovrebo C."/>
            <person name="Racz N."/>
            <person name="Riley R."/>
            <person name="Savchenko A."/>
            <person name="Shiryaev A."/>
            <person name="Soop K."/>
            <person name="Spirin V."/>
            <person name="Szebenyi C."/>
            <person name="Tomsovsky M."/>
            <person name="Tulloss R.E."/>
            <person name="Uehling J."/>
            <person name="Grigoriev I.V."/>
            <person name="Vagvolgyi C."/>
            <person name="Papp T."/>
            <person name="Martin F.M."/>
            <person name="Miettinen O."/>
            <person name="Hibbett D.S."/>
            <person name="Nagy L.G."/>
        </authorList>
    </citation>
    <scope>NUCLEOTIDE SEQUENCE [LARGE SCALE GENOMIC DNA]</scope>
    <source>
        <strain evidence="10 11">OMC1185</strain>
    </source>
</reference>
<feature type="compositionally biased region" description="Polar residues" evidence="5">
    <location>
        <begin position="487"/>
        <end position="498"/>
    </location>
</feature>
<feature type="compositionally biased region" description="Basic and acidic residues" evidence="5">
    <location>
        <begin position="203"/>
        <end position="212"/>
    </location>
</feature>
<dbReference type="AlphaFoldDB" id="A0A5C3MZL6"/>
<evidence type="ECO:0000256" key="3">
    <source>
        <dbReference type="ARBA" id="ARBA00022658"/>
    </source>
</evidence>
<evidence type="ECO:0000259" key="6">
    <source>
        <dbReference type="PROSITE" id="PS50002"/>
    </source>
</evidence>
<dbReference type="OrthoDB" id="73680at2759"/>
<dbReference type="PANTHER" id="PTHR22902">
    <property type="entry name" value="SESQUIPEDALIAN"/>
    <property type="match status" value="1"/>
</dbReference>
<protein>
    <recommendedName>
        <fullName evidence="12">PH-domain-containing protein</fullName>
    </recommendedName>
</protein>
<dbReference type="Gene3D" id="2.30.29.30">
    <property type="entry name" value="Pleckstrin-homology domain (PH domain)/Phosphotyrosine-binding domain (PTB)"/>
    <property type="match status" value="1"/>
</dbReference>
<feature type="region of interest" description="Disordered" evidence="5">
    <location>
        <begin position="389"/>
        <end position="415"/>
    </location>
</feature>
<gene>
    <name evidence="10" type="ORF">OE88DRAFT_1738995</name>
</gene>
<keyword evidence="11" id="KW-1185">Reference proteome</keyword>
<dbReference type="InterPro" id="IPR045188">
    <property type="entry name" value="Boi1/Boi2-like"/>
</dbReference>
<dbReference type="SMART" id="SM00326">
    <property type="entry name" value="SH3"/>
    <property type="match status" value="1"/>
</dbReference>
<dbReference type="GO" id="GO:0007032">
    <property type="term" value="P:endosome organization"/>
    <property type="evidence" value="ECO:0007669"/>
    <property type="project" value="TreeGrafter"/>
</dbReference>
<dbReference type="SUPFAM" id="SSF50044">
    <property type="entry name" value="SH3-domain"/>
    <property type="match status" value="1"/>
</dbReference>
<dbReference type="GO" id="GO:0005769">
    <property type="term" value="C:early endosome"/>
    <property type="evidence" value="ECO:0007669"/>
    <property type="project" value="TreeGrafter"/>
</dbReference>
<dbReference type="Pfam" id="PF14604">
    <property type="entry name" value="SH3_9"/>
    <property type="match status" value="1"/>
</dbReference>
<dbReference type="InterPro" id="IPR001660">
    <property type="entry name" value="SAM"/>
</dbReference>
<evidence type="ECO:0000256" key="5">
    <source>
        <dbReference type="SAM" id="MobiDB-lite"/>
    </source>
</evidence>
<dbReference type="PROSITE" id="PS50105">
    <property type="entry name" value="SAM_DOMAIN"/>
    <property type="match status" value="1"/>
</dbReference>
<feature type="compositionally biased region" description="Basic and acidic residues" evidence="5">
    <location>
        <begin position="806"/>
        <end position="816"/>
    </location>
</feature>
<dbReference type="EMBL" id="ML213526">
    <property type="protein sequence ID" value="TFK46951.1"/>
    <property type="molecule type" value="Genomic_DNA"/>
</dbReference>
<feature type="domain" description="Calponin-homology (CH)" evidence="8">
    <location>
        <begin position="1079"/>
        <end position="1187"/>
    </location>
</feature>
<feature type="compositionally biased region" description="Basic and acidic residues" evidence="5">
    <location>
        <begin position="693"/>
        <end position="702"/>
    </location>
</feature>
<keyword evidence="1 4" id="KW-0728">SH3 domain</keyword>
<dbReference type="Proteomes" id="UP000305948">
    <property type="component" value="Unassembled WGS sequence"/>
</dbReference>
<dbReference type="GO" id="GO:0005085">
    <property type="term" value="F:guanyl-nucleotide exchange factor activity"/>
    <property type="evidence" value="ECO:0007669"/>
    <property type="project" value="UniProtKB-KW"/>
</dbReference>
<dbReference type="InterPro" id="IPR001715">
    <property type="entry name" value="CH_dom"/>
</dbReference>
<name>A0A5C3MZL6_9AGAM</name>
<dbReference type="InterPro" id="IPR013761">
    <property type="entry name" value="SAM/pointed_sf"/>
</dbReference>
<feature type="compositionally biased region" description="Polar residues" evidence="5">
    <location>
        <begin position="532"/>
        <end position="568"/>
    </location>
</feature>
<evidence type="ECO:0000313" key="10">
    <source>
        <dbReference type="EMBL" id="TFK46951.1"/>
    </source>
</evidence>
<feature type="compositionally biased region" description="Polar residues" evidence="5">
    <location>
        <begin position="730"/>
        <end position="739"/>
    </location>
</feature>
<dbReference type="SUPFAM" id="SSF47769">
    <property type="entry name" value="SAM/Pointed domain"/>
    <property type="match status" value="1"/>
</dbReference>
<proteinExistence type="predicted"/>
<feature type="domain" description="SH3" evidence="6">
    <location>
        <begin position="1"/>
        <end position="64"/>
    </location>
</feature>
<dbReference type="GO" id="GO:0055037">
    <property type="term" value="C:recycling endosome"/>
    <property type="evidence" value="ECO:0007669"/>
    <property type="project" value="TreeGrafter"/>
</dbReference>
<dbReference type="InterPro" id="IPR036028">
    <property type="entry name" value="SH3-like_dom_sf"/>
</dbReference>
<dbReference type="PROSITE" id="PS50003">
    <property type="entry name" value="PH_DOMAIN"/>
    <property type="match status" value="1"/>
</dbReference>
<dbReference type="InterPro" id="IPR011993">
    <property type="entry name" value="PH-like_dom_sf"/>
</dbReference>
<dbReference type="SMART" id="SM00233">
    <property type="entry name" value="PH"/>
    <property type="match status" value="1"/>
</dbReference>
<organism evidence="10 11">
    <name type="scientific">Heliocybe sulcata</name>
    <dbReference type="NCBI Taxonomy" id="5364"/>
    <lineage>
        <taxon>Eukaryota</taxon>
        <taxon>Fungi</taxon>
        <taxon>Dikarya</taxon>
        <taxon>Basidiomycota</taxon>
        <taxon>Agaricomycotina</taxon>
        <taxon>Agaricomycetes</taxon>
        <taxon>Gloeophyllales</taxon>
        <taxon>Gloeophyllaceae</taxon>
        <taxon>Heliocybe</taxon>
    </lineage>
</organism>
<evidence type="ECO:0000259" key="9">
    <source>
        <dbReference type="PROSITE" id="PS50105"/>
    </source>
</evidence>
<evidence type="ECO:0000313" key="11">
    <source>
        <dbReference type="Proteomes" id="UP000305948"/>
    </source>
</evidence>
<accession>A0A5C3MZL6</accession>
<evidence type="ECO:0000259" key="8">
    <source>
        <dbReference type="PROSITE" id="PS50021"/>
    </source>
</evidence>
<dbReference type="GO" id="GO:0001881">
    <property type="term" value="P:receptor recycling"/>
    <property type="evidence" value="ECO:0007669"/>
    <property type="project" value="TreeGrafter"/>
</dbReference>
<feature type="compositionally biased region" description="Low complexity" evidence="5">
    <location>
        <begin position="499"/>
        <end position="513"/>
    </location>
</feature>
<dbReference type="PROSITE" id="PS50021">
    <property type="entry name" value="CH"/>
    <property type="match status" value="1"/>
</dbReference>
<feature type="compositionally biased region" description="Basic and acidic residues" evidence="5">
    <location>
        <begin position="645"/>
        <end position="657"/>
    </location>
</feature>
<dbReference type="CDD" id="cd00174">
    <property type="entry name" value="SH3"/>
    <property type="match status" value="1"/>
</dbReference>
<dbReference type="SUPFAM" id="SSF50729">
    <property type="entry name" value="PH domain-like"/>
    <property type="match status" value="1"/>
</dbReference>
<dbReference type="PANTHER" id="PTHR22902:SF27">
    <property type="entry name" value="PLECKSTRIN HOMOLOGY DOMAIN-CONTAINING FAMILY A MEMBER 3"/>
    <property type="match status" value="1"/>
</dbReference>
<feature type="compositionally biased region" description="Basic and acidic residues" evidence="5">
    <location>
        <begin position="1022"/>
        <end position="1031"/>
    </location>
</feature>
<feature type="compositionally biased region" description="Basic and acidic residues" evidence="5">
    <location>
        <begin position="176"/>
        <end position="195"/>
    </location>
</feature>
<dbReference type="Pfam" id="PF07647">
    <property type="entry name" value="SAM_2"/>
    <property type="match status" value="1"/>
</dbReference>
<dbReference type="InterPro" id="IPR001452">
    <property type="entry name" value="SH3_domain"/>
</dbReference>
<feature type="compositionally biased region" description="Acidic residues" evidence="5">
    <location>
        <begin position="221"/>
        <end position="232"/>
    </location>
</feature>
<dbReference type="SMART" id="SM00454">
    <property type="entry name" value="SAM"/>
    <property type="match status" value="1"/>
</dbReference>
<sequence length="1223" mass="131499">MPVEYVYALHDFLPEHDDEVSFRAGERIEVIEKDDLYGDGWWQGRNLAGQSGLFPQSYTTPAAPTSASSAPSSSAPAPSASAVSSPPLQSLEEEPETTDTAPKSSANGTGHERASSQGEEVMRATMTDVQQAIEQLGRSDRDGARSFSFASTREGDATDRESESEAMLESDAEGDETWHRDARQRLAEQARKANERAAAAEAAKLEELEHVRMSGPPIEVEMSDESEDEEEQSPGARRHSHITEVDEDDIGPAVTAIIANSGAPAADTTMPPSHELYLPARDDVEAQTATARRTSFPAIYPPVQASASMDSVAPLTPTSPTTSARLPVNDTPSVNNRLSVDSKTAQSSTTAIPSSSQTMREMASTLPSPAASSIQMPQPQTIVVTSASAPVLASHSEPPELAPASDEALKKPSADPSEWTVEDVIEWLKSKAFDQSVCDKFIEQEITGDVLLELNAELLKTEIGIPAFGKRIRIANAIQELRRPPSVISSDHQPTHIITQPSPTQQHFQSFSHSRSHSYSHSHSQSIRSAGRSPTTPVTANTMSTQPESAGFSSMIGSDQGTGDSTVPSPDARSAMKEFGETRRSSGRSNMDVTDAEQVGLGLGVPGMNGKSNRPAHLLLSPSDGALGSSVKAGSADQLVDGAEEDRTGMSEAESERASQGGKKKARRMFGRSADSSSLKEKEQSKEAASPKSKRESVKSDEQSAVSRHSKGKRSVDVSASKSSDRLSLFGSTFSNTLGKSRKPPPRYSSIVDNGDPTSEKPPTGLSKIYGGSKRGTGRPSTADGSTPRSSSFREKPKAPSSPSPSRKEGEKPPERLRKRTMSRPDVAAVAAPARGLAANQLKPGQSVLAQIGTPDHNGWMRKKGERYNSWKLRYFVLKGPHLYYMRSNNKNETKIKGYINIVGYRVIADENVDPGRYGFRITHDTEKTHFFSSDEQLIIREWMKALMKATIGRDYTKPVVSSCNVPTIPLTVAQAMNPAPRPPSPGQRAATQKALRRENPNQLSSRDARILMGLPSPSGAEGKEPERARLDSVFNGENASLNGAEPHTPKGPSSKGSVPPRPSREMRRQSTAPSEGRGEVDQDLVDWADSHLPQSLRISGTSGSLYGGLALLRLAESIKGKPSSPPVPDSAFPSGPSDDKLDGLFRLFDFLLDNDVKMGTVSINDVRQGKRDKIIQLLKALKAWEDKRKILAQSISNPAIPPGVYMSVTGPAGPGGLPWSGL</sequence>
<dbReference type="PRINTS" id="PR00452">
    <property type="entry name" value="SH3DOMAIN"/>
</dbReference>
<feature type="compositionally biased region" description="Low complexity" evidence="5">
    <location>
        <begin position="59"/>
        <end position="90"/>
    </location>
</feature>
<evidence type="ECO:0000256" key="2">
    <source>
        <dbReference type="ARBA" id="ARBA00022553"/>
    </source>
</evidence>
<feature type="domain" description="PH" evidence="7">
    <location>
        <begin position="854"/>
        <end position="952"/>
    </location>
</feature>
<feature type="compositionally biased region" description="Acidic residues" evidence="5">
    <location>
        <begin position="164"/>
        <end position="175"/>
    </location>
</feature>
<feature type="compositionally biased region" description="Polar residues" evidence="5">
    <location>
        <begin position="330"/>
        <end position="363"/>
    </location>
</feature>
<dbReference type="CDD" id="cd09535">
    <property type="entry name" value="SAM_BOI-like_fungal"/>
    <property type="match status" value="1"/>
</dbReference>
<dbReference type="GO" id="GO:0005829">
    <property type="term" value="C:cytosol"/>
    <property type="evidence" value="ECO:0007669"/>
    <property type="project" value="GOC"/>
</dbReference>
<dbReference type="Gene3D" id="2.30.30.40">
    <property type="entry name" value="SH3 Domains"/>
    <property type="match status" value="1"/>
</dbReference>
<evidence type="ECO:0000256" key="1">
    <source>
        <dbReference type="ARBA" id="ARBA00022443"/>
    </source>
</evidence>
<feature type="compositionally biased region" description="Low complexity" evidence="5">
    <location>
        <begin position="313"/>
        <end position="327"/>
    </location>
</feature>
<feature type="region of interest" description="Disordered" evidence="5">
    <location>
        <begin position="310"/>
        <end position="363"/>
    </location>
</feature>